<dbReference type="InterPro" id="IPR007889">
    <property type="entry name" value="HTH_Psq"/>
</dbReference>
<reference evidence="5 6" key="1">
    <citation type="journal article" date="2015" name="Genome Biol. Evol.">
        <title>The genome of winter moth (Operophtera brumata) provides a genomic perspective on sexual dimorphism and phenology.</title>
        <authorList>
            <person name="Derks M.F."/>
            <person name="Smit S."/>
            <person name="Salis L."/>
            <person name="Schijlen E."/>
            <person name="Bossers A."/>
            <person name="Mateman C."/>
            <person name="Pijl A.S."/>
            <person name="de Ridder D."/>
            <person name="Groenen M.A."/>
            <person name="Visser M.E."/>
            <person name="Megens H.J."/>
        </authorList>
    </citation>
    <scope>NUCLEOTIDE SEQUENCE [LARGE SCALE GENOMIC DNA]</scope>
    <source>
        <strain evidence="5">WM2013NL</strain>
        <tissue evidence="5">Head and thorax</tissue>
    </source>
</reference>
<dbReference type="SUPFAM" id="SSF46689">
    <property type="entry name" value="Homeodomain-like"/>
    <property type="match status" value="2"/>
</dbReference>
<gene>
    <name evidence="5" type="ORF">OBRU01_03969</name>
</gene>
<evidence type="ECO:0000256" key="3">
    <source>
        <dbReference type="ARBA" id="ARBA00023242"/>
    </source>
</evidence>
<feature type="domain" description="HTH CENPB-type" evidence="4">
    <location>
        <begin position="61"/>
        <end position="132"/>
    </location>
</feature>
<dbReference type="Pfam" id="PF04218">
    <property type="entry name" value="CENP-B_N"/>
    <property type="match status" value="1"/>
</dbReference>
<evidence type="ECO:0000313" key="5">
    <source>
        <dbReference type="EMBL" id="KOB77473.1"/>
    </source>
</evidence>
<dbReference type="GO" id="GO:0003677">
    <property type="term" value="F:DNA binding"/>
    <property type="evidence" value="ECO:0007669"/>
    <property type="project" value="UniProtKB-KW"/>
</dbReference>
<organism evidence="5 6">
    <name type="scientific">Operophtera brumata</name>
    <name type="common">Winter moth</name>
    <name type="synonym">Phalaena brumata</name>
    <dbReference type="NCBI Taxonomy" id="104452"/>
    <lineage>
        <taxon>Eukaryota</taxon>
        <taxon>Metazoa</taxon>
        <taxon>Ecdysozoa</taxon>
        <taxon>Arthropoda</taxon>
        <taxon>Hexapoda</taxon>
        <taxon>Insecta</taxon>
        <taxon>Pterygota</taxon>
        <taxon>Neoptera</taxon>
        <taxon>Endopterygota</taxon>
        <taxon>Lepidoptera</taxon>
        <taxon>Glossata</taxon>
        <taxon>Ditrysia</taxon>
        <taxon>Geometroidea</taxon>
        <taxon>Geometridae</taxon>
        <taxon>Larentiinae</taxon>
        <taxon>Operophtera</taxon>
    </lineage>
</organism>
<dbReference type="GO" id="GO:0005634">
    <property type="term" value="C:nucleus"/>
    <property type="evidence" value="ECO:0007669"/>
    <property type="project" value="UniProtKB-SubCell"/>
</dbReference>
<dbReference type="InterPro" id="IPR050863">
    <property type="entry name" value="CenT-Element_Derived"/>
</dbReference>
<dbReference type="InterPro" id="IPR006600">
    <property type="entry name" value="HTH_CenpB_DNA-bd_dom"/>
</dbReference>
<dbReference type="PANTHER" id="PTHR19303">
    <property type="entry name" value="TRANSPOSON"/>
    <property type="match status" value="1"/>
</dbReference>
<dbReference type="Pfam" id="PF03221">
    <property type="entry name" value="HTH_Tnp_Tc5"/>
    <property type="match status" value="1"/>
</dbReference>
<dbReference type="SMART" id="SM00674">
    <property type="entry name" value="CENPB"/>
    <property type="match status" value="1"/>
</dbReference>
<dbReference type="AlphaFoldDB" id="A0A0L7LPM5"/>
<keyword evidence="6" id="KW-1185">Reference proteome</keyword>
<evidence type="ECO:0000256" key="2">
    <source>
        <dbReference type="ARBA" id="ARBA00023125"/>
    </source>
</evidence>
<proteinExistence type="predicted"/>
<evidence type="ECO:0000313" key="6">
    <source>
        <dbReference type="Proteomes" id="UP000037510"/>
    </source>
</evidence>
<sequence length="152" mass="17536">MSQKKRKVFNIEQKSHIIWRIENGELNGDIAKECGVSHSTISTIWKNKDKVKAHFENNSLKIKRLRTSEHKVIEEALLTWYKHQKLNKVPISGPILQKKANDFARLMGKENFACSSSWVQRFRARHNIVAGKYCDEAAGVPEGVTKEFLSMR</sequence>
<evidence type="ECO:0000259" key="4">
    <source>
        <dbReference type="PROSITE" id="PS51253"/>
    </source>
</evidence>
<accession>A0A0L7LPM5</accession>
<keyword evidence="3" id="KW-0539">Nucleus</keyword>
<dbReference type="Gene3D" id="1.10.10.60">
    <property type="entry name" value="Homeodomain-like"/>
    <property type="match status" value="2"/>
</dbReference>
<dbReference type="PROSITE" id="PS51253">
    <property type="entry name" value="HTH_CENPB"/>
    <property type="match status" value="1"/>
</dbReference>
<keyword evidence="2" id="KW-0238">DNA-binding</keyword>
<dbReference type="EMBL" id="JTDY01000375">
    <property type="protein sequence ID" value="KOB77473.1"/>
    <property type="molecule type" value="Genomic_DNA"/>
</dbReference>
<protein>
    <submittedName>
        <fullName evidence="5">Putative tigger transposable element derived 6-like protein</fullName>
    </submittedName>
</protein>
<comment type="caution">
    <text evidence="5">The sequence shown here is derived from an EMBL/GenBank/DDBJ whole genome shotgun (WGS) entry which is preliminary data.</text>
</comment>
<dbReference type="InterPro" id="IPR009057">
    <property type="entry name" value="Homeodomain-like_sf"/>
</dbReference>
<dbReference type="PANTHER" id="PTHR19303:SF52">
    <property type="entry name" value="TIGGER TRANSPOSABLE ELEMENT-DERIVED PROTEIN 6"/>
    <property type="match status" value="1"/>
</dbReference>
<evidence type="ECO:0000256" key="1">
    <source>
        <dbReference type="ARBA" id="ARBA00004123"/>
    </source>
</evidence>
<name>A0A0L7LPM5_OPEBR</name>
<comment type="subcellular location">
    <subcellularLocation>
        <location evidence="1">Nucleus</location>
    </subcellularLocation>
</comment>
<dbReference type="Proteomes" id="UP000037510">
    <property type="component" value="Unassembled WGS sequence"/>
</dbReference>
<dbReference type="STRING" id="104452.A0A0L7LPM5"/>